<evidence type="ECO:0000313" key="6">
    <source>
        <dbReference type="Proteomes" id="UP001138997"/>
    </source>
</evidence>
<dbReference type="InterPro" id="IPR001034">
    <property type="entry name" value="DeoR_HTH"/>
</dbReference>
<accession>A0A9X1NCI9</accession>
<dbReference type="PANTHER" id="PTHR34580:SF3">
    <property type="entry name" value="PROTEIN PAFB"/>
    <property type="match status" value="1"/>
</dbReference>
<evidence type="ECO:0000256" key="2">
    <source>
        <dbReference type="ARBA" id="ARBA00023125"/>
    </source>
</evidence>
<dbReference type="AlphaFoldDB" id="A0A9X1NCI9"/>
<dbReference type="GO" id="GO:0003677">
    <property type="term" value="F:DNA binding"/>
    <property type="evidence" value="ECO:0007669"/>
    <property type="project" value="UniProtKB-KW"/>
</dbReference>
<dbReference type="Gene3D" id="1.10.10.10">
    <property type="entry name" value="Winged helix-like DNA-binding domain superfamily/Winged helix DNA-binding domain"/>
    <property type="match status" value="1"/>
</dbReference>
<dbReference type="Pfam" id="PF13280">
    <property type="entry name" value="WYL"/>
    <property type="match status" value="1"/>
</dbReference>
<evidence type="ECO:0000313" key="5">
    <source>
        <dbReference type="EMBL" id="MCD5311339.1"/>
    </source>
</evidence>
<dbReference type="PIRSF" id="PIRSF016838">
    <property type="entry name" value="PafC"/>
    <property type="match status" value="1"/>
</dbReference>
<dbReference type="PROSITE" id="PS00894">
    <property type="entry name" value="HTH_DEOR_1"/>
    <property type="match status" value="1"/>
</dbReference>
<dbReference type="PROSITE" id="PS52050">
    <property type="entry name" value="WYL"/>
    <property type="match status" value="1"/>
</dbReference>
<proteinExistence type="predicted"/>
<dbReference type="InterPro" id="IPR026881">
    <property type="entry name" value="WYL_dom"/>
</dbReference>
<dbReference type="InterPro" id="IPR036388">
    <property type="entry name" value="WH-like_DNA-bd_sf"/>
</dbReference>
<dbReference type="InterPro" id="IPR028349">
    <property type="entry name" value="PafC-like"/>
</dbReference>
<evidence type="ECO:0000256" key="3">
    <source>
        <dbReference type="ARBA" id="ARBA00023163"/>
    </source>
</evidence>
<feature type="domain" description="HTH deoR-type" evidence="4">
    <location>
        <begin position="4"/>
        <end position="59"/>
    </location>
</feature>
<keyword evidence="1" id="KW-0805">Transcription regulation</keyword>
<name>A0A9X1NCI9_9ACTN</name>
<organism evidence="5 6">
    <name type="scientific">Kineosporia babensis</name>
    <dbReference type="NCBI Taxonomy" id="499548"/>
    <lineage>
        <taxon>Bacteria</taxon>
        <taxon>Bacillati</taxon>
        <taxon>Actinomycetota</taxon>
        <taxon>Actinomycetes</taxon>
        <taxon>Kineosporiales</taxon>
        <taxon>Kineosporiaceae</taxon>
        <taxon>Kineosporia</taxon>
    </lineage>
</organism>
<dbReference type="GO" id="GO:0003700">
    <property type="term" value="F:DNA-binding transcription factor activity"/>
    <property type="evidence" value="ECO:0007669"/>
    <property type="project" value="InterPro"/>
</dbReference>
<dbReference type="RefSeq" id="WP_231440516.1">
    <property type="nucleotide sequence ID" value="NZ_JAJOMB010000004.1"/>
</dbReference>
<dbReference type="Pfam" id="PF08279">
    <property type="entry name" value="HTH_11"/>
    <property type="match status" value="1"/>
</dbReference>
<dbReference type="InterPro" id="IPR057727">
    <property type="entry name" value="WCX_dom"/>
</dbReference>
<dbReference type="PANTHER" id="PTHR34580">
    <property type="match status" value="1"/>
</dbReference>
<keyword evidence="3" id="KW-0804">Transcription</keyword>
<keyword evidence="2" id="KW-0238">DNA-binding</keyword>
<sequence>MATTSARALKLLSLLQSRREWSGPELSERLQVSTRTLRRDVESLRELGYPVQTRLGPDGGYRLGAGTSLPPLLFDDEQAVALALALQTAPVTVSGVDEGATRALTTLTQVMPARLRAQVEAVRVTAIRNYWDFAAPPIDPAVLKAVGTAVHREHLLRFDYLGPDGSRQDPPLRVEPHHLVLWAGRWYLIAHSREADWAIYRVDRIRPSDPTGLPFTRKALPDPDVRRYLMTRHDRGDTPAPWQCLGTVVIDLPSDVVARWAPGGSVVERIGPQQSRFTVGAWSWAGIAGILATFDADFTVVEPDELRLACRRIGRRLDHA</sequence>
<dbReference type="PROSITE" id="PS51000">
    <property type="entry name" value="HTH_DEOR_2"/>
    <property type="match status" value="1"/>
</dbReference>
<gene>
    <name evidence="5" type="ORF">LR394_10545</name>
</gene>
<evidence type="ECO:0000256" key="1">
    <source>
        <dbReference type="ARBA" id="ARBA00023015"/>
    </source>
</evidence>
<dbReference type="Proteomes" id="UP001138997">
    <property type="component" value="Unassembled WGS sequence"/>
</dbReference>
<comment type="caution">
    <text evidence="5">The sequence shown here is derived from an EMBL/GenBank/DDBJ whole genome shotgun (WGS) entry which is preliminary data.</text>
</comment>
<dbReference type="Pfam" id="PF25583">
    <property type="entry name" value="WCX"/>
    <property type="match status" value="1"/>
</dbReference>
<dbReference type="InterPro" id="IPR051534">
    <property type="entry name" value="CBASS_pafABC_assoc_protein"/>
</dbReference>
<keyword evidence="6" id="KW-1185">Reference proteome</keyword>
<dbReference type="EMBL" id="JAJOMB010000004">
    <property type="protein sequence ID" value="MCD5311339.1"/>
    <property type="molecule type" value="Genomic_DNA"/>
</dbReference>
<dbReference type="InterPro" id="IPR018356">
    <property type="entry name" value="Tscrpt_reg_HTH_DeoR_CS"/>
</dbReference>
<protein>
    <submittedName>
        <fullName evidence="5">WYL domain-containing protein</fullName>
    </submittedName>
</protein>
<evidence type="ECO:0000259" key="4">
    <source>
        <dbReference type="PROSITE" id="PS51000"/>
    </source>
</evidence>
<dbReference type="InterPro" id="IPR036390">
    <property type="entry name" value="WH_DNA-bd_sf"/>
</dbReference>
<dbReference type="SUPFAM" id="SSF46785">
    <property type="entry name" value="Winged helix' DNA-binding domain"/>
    <property type="match status" value="1"/>
</dbReference>
<dbReference type="InterPro" id="IPR013196">
    <property type="entry name" value="HTH_11"/>
</dbReference>
<reference evidence="5" key="1">
    <citation type="submission" date="2021-11" db="EMBL/GenBank/DDBJ databases">
        <title>Streptomyces corallinus and Kineosporia corallina sp. nov., two new coral-derived marine actinobacteria.</title>
        <authorList>
            <person name="Buangrab K."/>
            <person name="Sutthacheep M."/>
            <person name="Yeemin T."/>
            <person name="Harunari E."/>
            <person name="Igarashi Y."/>
            <person name="Sripreechasak P."/>
            <person name="Kanchanasin P."/>
            <person name="Tanasupawat S."/>
            <person name="Phongsopitanun W."/>
        </authorList>
    </citation>
    <scope>NUCLEOTIDE SEQUENCE</scope>
    <source>
        <strain evidence="5">JCM 31032</strain>
    </source>
</reference>